<evidence type="ECO:0000313" key="3">
    <source>
        <dbReference type="Proteomes" id="UP000184048"/>
    </source>
</evidence>
<keyword evidence="2" id="KW-0378">Hydrolase</keyword>
<dbReference type="OrthoDB" id="677560at2"/>
<feature type="domain" description="GIY-YIG" evidence="1">
    <location>
        <begin position="1"/>
        <end position="77"/>
    </location>
</feature>
<dbReference type="GO" id="GO:0004519">
    <property type="term" value="F:endonuclease activity"/>
    <property type="evidence" value="ECO:0007669"/>
    <property type="project" value="UniProtKB-KW"/>
</dbReference>
<protein>
    <submittedName>
        <fullName evidence="2">Putative endonuclease</fullName>
    </submittedName>
</protein>
<evidence type="ECO:0000259" key="1">
    <source>
        <dbReference type="PROSITE" id="PS50164"/>
    </source>
</evidence>
<accession>A0A1M5D7G8</accession>
<dbReference type="Pfam" id="PF01541">
    <property type="entry name" value="GIY-YIG"/>
    <property type="match status" value="1"/>
</dbReference>
<evidence type="ECO:0000313" key="2">
    <source>
        <dbReference type="EMBL" id="SHF62894.1"/>
    </source>
</evidence>
<gene>
    <name evidence="2" type="ORF">SAMN02745131_03140</name>
</gene>
<dbReference type="PROSITE" id="PS50164">
    <property type="entry name" value="GIY_YIG"/>
    <property type="match status" value="1"/>
</dbReference>
<dbReference type="SUPFAM" id="SSF82771">
    <property type="entry name" value="GIY-YIG endonuclease"/>
    <property type="match status" value="1"/>
</dbReference>
<name>A0A1M5D7G8_9BACT</name>
<dbReference type="Proteomes" id="UP000184048">
    <property type="component" value="Unassembled WGS sequence"/>
</dbReference>
<dbReference type="InterPro" id="IPR035901">
    <property type="entry name" value="GIY-YIG_endonuc_sf"/>
</dbReference>
<organism evidence="2 3">
    <name type="scientific">Flavisolibacter ginsengisoli DSM 18119</name>
    <dbReference type="NCBI Taxonomy" id="1121884"/>
    <lineage>
        <taxon>Bacteria</taxon>
        <taxon>Pseudomonadati</taxon>
        <taxon>Bacteroidota</taxon>
        <taxon>Chitinophagia</taxon>
        <taxon>Chitinophagales</taxon>
        <taxon>Chitinophagaceae</taxon>
        <taxon>Flavisolibacter</taxon>
    </lineage>
</organism>
<sequence length="92" mass="11052">MCYTVYILYSSKYNKTYVGFTSNLIEMFKSHNELGHKGWTLNYRPWKVIYCEYFPDKSSAMFREKQLKGGKGREWIRRKIFSDYEAFGFISA</sequence>
<keyword evidence="2" id="KW-0255">Endonuclease</keyword>
<dbReference type="AlphaFoldDB" id="A0A1M5D7G8"/>
<dbReference type="RefSeq" id="WP_072836285.1">
    <property type="nucleotide sequence ID" value="NZ_FQUU01000014.1"/>
</dbReference>
<dbReference type="CDD" id="cd10449">
    <property type="entry name" value="GIY-YIG_SLX1_like"/>
    <property type="match status" value="1"/>
</dbReference>
<keyword evidence="3" id="KW-1185">Reference proteome</keyword>
<proteinExistence type="predicted"/>
<keyword evidence="2" id="KW-0540">Nuclease</keyword>
<dbReference type="InterPro" id="IPR000305">
    <property type="entry name" value="GIY-YIG_endonuc"/>
</dbReference>
<reference evidence="2 3" key="1">
    <citation type="submission" date="2016-11" db="EMBL/GenBank/DDBJ databases">
        <authorList>
            <person name="Jaros S."/>
            <person name="Januszkiewicz K."/>
            <person name="Wedrychowicz H."/>
        </authorList>
    </citation>
    <scope>NUCLEOTIDE SEQUENCE [LARGE SCALE GENOMIC DNA]</scope>
    <source>
        <strain evidence="2 3">DSM 18119</strain>
    </source>
</reference>
<dbReference type="EMBL" id="FQUU01000014">
    <property type="protein sequence ID" value="SHF62894.1"/>
    <property type="molecule type" value="Genomic_DNA"/>
</dbReference>
<dbReference type="STRING" id="1121884.SAMN02745131_03140"/>
<dbReference type="Gene3D" id="3.40.1440.10">
    <property type="entry name" value="GIY-YIG endonuclease"/>
    <property type="match status" value="1"/>
</dbReference>